<dbReference type="OrthoDB" id="2417874at2759"/>
<evidence type="ECO:0000313" key="2">
    <source>
        <dbReference type="Proteomes" id="UP001153076"/>
    </source>
</evidence>
<protein>
    <submittedName>
        <fullName evidence="1">Uncharacterized protein</fullName>
    </submittedName>
</protein>
<dbReference type="PANTHER" id="PTHR33116:SF84">
    <property type="entry name" value="RNA-DIRECTED DNA POLYMERASE"/>
    <property type="match status" value="1"/>
</dbReference>
<keyword evidence="2" id="KW-1185">Reference proteome</keyword>
<proteinExistence type="predicted"/>
<sequence length="589" mass="68495">MMTDSTPPKDQQAEDTTISLTEVVTETPFDTTVTPETPILQNAQTRGGTKIADHELEELSYFTKTCEVQDISWSGSDYSWTNKTIRSRIDRAFCNAYWWETFDYTHNKYLVNALSDHTVQFLHFPTSIKPKPSFQYCDIWSRHENFWPTINSVAPITGTSPSLQQIGSLLAQIRAKLRLFNRDHFADLRSQQGKARITMETVQQALQTDPRNEHLLQKEKEARDRYIAILSSSLCLMQQKSKMEWITQGDLSTRFFFAKVKQRKLSTYIYAIKDDHGKQVEGFEEIRAIMMNFYKGLLGEHPTCRSSLKQEILFGGISHTLQTECLHITGLKEGCFPLKYLEVPITTSKLTKLECRSLLEKITTRVKTWASRNLSFVGRAVLINNVLFGMLTNWASIFILPSQVIDKLSRIYRNYLWEGSADSRRIPHVAWHQVYLPKTQGGLGLKDYNAWNKALIGKLVWAVAHKKDILWVKWIHGRYMKNQVWWDYSPSPDSSWYWMKIHRTNEVFKLLCPHPPTWEGGEPYKVTKGYTCSSNLSHMEYKEPSHLQQQIDTRRSCNTVDERANQTEDTLYESLLKNKYRHYIDGLLQ</sequence>
<gene>
    <name evidence="1" type="ORF">Cgig2_022606</name>
</gene>
<reference evidence="1" key="1">
    <citation type="submission" date="2022-04" db="EMBL/GenBank/DDBJ databases">
        <title>Carnegiea gigantea Genome sequencing and assembly v2.</title>
        <authorList>
            <person name="Copetti D."/>
            <person name="Sanderson M.J."/>
            <person name="Burquez A."/>
            <person name="Wojciechowski M.F."/>
        </authorList>
    </citation>
    <scope>NUCLEOTIDE SEQUENCE</scope>
    <source>
        <strain evidence="1">SGP5-SGP5p</strain>
        <tissue evidence="1">Aerial part</tissue>
    </source>
</reference>
<dbReference type="PANTHER" id="PTHR33116">
    <property type="entry name" value="REVERSE TRANSCRIPTASE ZINC-BINDING DOMAIN-CONTAINING PROTEIN-RELATED-RELATED"/>
    <property type="match status" value="1"/>
</dbReference>
<dbReference type="EMBL" id="JAKOGI010001234">
    <property type="protein sequence ID" value="KAJ8426825.1"/>
    <property type="molecule type" value="Genomic_DNA"/>
</dbReference>
<dbReference type="Proteomes" id="UP001153076">
    <property type="component" value="Unassembled WGS sequence"/>
</dbReference>
<comment type="caution">
    <text evidence="1">The sequence shown here is derived from an EMBL/GenBank/DDBJ whole genome shotgun (WGS) entry which is preliminary data.</text>
</comment>
<dbReference type="AlphaFoldDB" id="A0A9Q1GXB7"/>
<evidence type="ECO:0000313" key="1">
    <source>
        <dbReference type="EMBL" id="KAJ8426825.1"/>
    </source>
</evidence>
<name>A0A9Q1GXB7_9CARY</name>
<accession>A0A9Q1GXB7</accession>
<organism evidence="1 2">
    <name type="scientific">Carnegiea gigantea</name>
    <dbReference type="NCBI Taxonomy" id="171969"/>
    <lineage>
        <taxon>Eukaryota</taxon>
        <taxon>Viridiplantae</taxon>
        <taxon>Streptophyta</taxon>
        <taxon>Embryophyta</taxon>
        <taxon>Tracheophyta</taxon>
        <taxon>Spermatophyta</taxon>
        <taxon>Magnoliopsida</taxon>
        <taxon>eudicotyledons</taxon>
        <taxon>Gunneridae</taxon>
        <taxon>Pentapetalae</taxon>
        <taxon>Caryophyllales</taxon>
        <taxon>Cactineae</taxon>
        <taxon>Cactaceae</taxon>
        <taxon>Cactoideae</taxon>
        <taxon>Echinocereeae</taxon>
        <taxon>Carnegiea</taxon>
    </lineage>
</organism>